<proteinExistence type="predicted"/>
<dbReference type="PROSITE" id="PS51257">
    <property type="entry name" value="PROKAR_LIPOPROTEIN"/>
    <property type="match status" value="1"/>
</dbReference>
<name>A0A7X0SLC2_9BACL</name>
<keyword evidence="2" id="KW-0732">Signal</keyword>
<evidence type="ECO:0000256" key="1">
    <source>
        <dbReference type="SAM" id="MobiDB-lite"/>
    </source>
</evidence>
<keyword evidence="4" id="KW-1185">Reference proteome</keyword>
<evidence type="ECO:0000313" key="4">
    <source>
        <dbReference type="Proteomes" id="UP000564644"/>
    </source>
</evidence>
<dbReference type="Gene3D" id="3.40.190.10">
    <property type="entry name" value="Periplasmic binding protein-like II"/>
    <property type="match status" value="1"/>
</dbReference>
<dbReference type="AlphaFoldDB" id="A0A7X0SLC2"/>
<feature type="region of interest" description="Disordered" evidence="1">
    <location>
        <begin position="24"/>
        <end position="49"/>
    </location>
</feature>
<accession>A0A7X0SLC2</accession>
<dbReference type="InterPro" id="IPR006059">
    <property type="entry name" value="SBP"/>
</dbReference>
<dbReference type="SUPFAM" id="SSF53850">
    <property type="entry name" value="Periplasmic binding protein-like II"/>
    <property type="match status" value="1"/>
</dbReference>
<dbReference type="EMBL" id="JACJVO010000009">
    <property type="protein sequence ID" value="MBB6730934.1"/>
    <property type="molecule type" value="Genomic_DNA"/>
</dbReference>
<organism evidence="3 4">
    <name type="scientific">Cohnella zeiphila</name>
    <dbReference type="NCBI Taxonomy" id="2761120"/>
    <lineage>
        <taxon>Bacteria</taxon>
        <taxon>Bacillati</taxon>
        <taxon>Bacillota</taxon>
        <taxon>Bacilli</taxon>
        <taxon>Bacillales</taxon>
        <taxon>Paenibacillaceae</taxon>
        <taxon>Cohnella</taxon>
    </lineage>
</organism>
<gene>
    <name evidence="3" type="ORF">H7C18_08465</name>
</gene>
<comment type="caution">
    <text evidence="3">The sequence shown here is derived from an EMBL/GenBank/DDBJ whole genome shotgun (WGS) entry which is preliminary data.</text>
</comment>
<dbReference type="PANTHER" id="PTHR43649:SF12">
    <property type="entry name" value="DIACETYLCHITOBIOSE BINDING PROTEIN DASA"/>
    <property type="match status" value="1"/>
</dbReference>
<evidence type="ECO:0000313" key="3">
    <source>
        <dbReference type="EMBL" id="MBB6730934.1"/>
    </source>
</evidence>
<feature type="signal peptide" evidence="2">
    <location>
        <begin position="1"/>
        <end position="21"/>
    </location>
</feature>
<dbReference type="Pfam" id="PF01547">
    <property type="entry name" value="SBP_bac_1"/>
    <property type="match status" value="1"/>
</dbReference>
<sequence length="456" mass="48684">MKRTMATSIGAVLALSMALSGCGGSNGNSNSASSGSSDPAASSASSSQGSGKAVTLKFWGGVPPESGPQDAVDAWNQAHPDIKVEYTRYVNDDSGNLKLDTALLSNQDAPDIFMSYGDERITKRVDAGMATPLDDLIAQSGFDVDDIIGAENVKKFADGHYYYLPANKNVGVTLINKSALDAAGETLPTSWTWDQFAAMAKKLTKGDLKGTAQDPALGSFGDMMLTSDKPIDSFVKDDGTSNFDSPALKAGLELQKDLESSGAMTPRAEAVANKLTYQDALLTGKAATVVSAIFLIRYIKDVQNYPHDFQVVFAPVPQYKEGGNVNNGGGMGDYMSINKNSPNKEAAMQFIDWYLKEGDMAMVPGGRIPTNKHADQAEIAKLLIGDAGNLIDRTSLEAALSGDWTYPTSYNVPAPTELRQVYTEEMEKYLLGAQTIDQTMAALKKRGDETIDSAKK</sequence>
<feature type="compositionally biased region" description="Low complexity" evidence="1">
    <location>
        <begin position="27"/>
        <end position="49"/>
    </location>
</feature>
<dbReference type="RefSeq" id="WP_185128588.1">
    <property type="nucleotide sequence ID" value="NZ_JACJVO010000009.1"/>
</dbReference>
<protein>
    <submittedName>
        <fullName evidence="3">Extracellular solute-binding protein</fullName>
    </submittedName>
</protein>
<dbReference type="InterPro" id="IPR050490">
    <property type="entry name" value="Bact_solute-bd_prot1"/>
</dbReference>
<reference evidence="3 4" key="1">
    <citation type="submission" date="2020-08" db="EMBL/GenBank/DDBJ databases">
        <title>Cohnella phylogeny.</title>
        <authorList>
            <person name="Dunlap C."/>
        </authorList>
    </citation>
    <scope>NUCLEOTIDE SEQUENCE [LARGE SCALE GENOMIC DNA]</scope>
    <source>
        <strain evidence="3 4">CBP 2801</strain>
    </source>
</reference>
<dbReference type="Proteomes" id="UP000564644">
    <property type="component" value="Unassembled WGS sequence"/>
</dbReference>
<dbReference type="PANTHER" id="PTHR43649">
    <property type="entry name" value="ARABINOSE-BINDING PROTEIN-RELATED"/>
    <property type="match status" value="1"/>
</dbReference>
<feature type="chain" id="PRO_5038647100" evidence="2">
    <location>
        <begin position="22"/>
        <end position="456"/>
    </location>
</feature>
<evidence type="ECO:0000256" key="2">
    <source>
        <dbReference type="SAM" id="SignalP"/>
    </source>
</evidence>